<reference evidence="2" key="1">
    <citation type="submission" date="2023-06" db="EMBL/GenBank/DDBJ databases">
        <title>Phylogenetic Diversity of Rhizobium strains.</title>
        <authorList>
            <person name="Moura F.T."/>
            <person name="Helene L.C.F."/>
            <person name="Hungria M."/>
        </authorList>
    </citation>
    <scope>NUCLEOTIDE SEQUENCE</scope>
    <source>
        <strain evidence="2">CCGE524</strain>
    </source>
</reference>
<dbReference type="Pfam" id="PF13975">
    <property type="entry name" value="gag-asp_proteas"/>
    <property type="match status" value="1"/>
</dbReference>
<dbReference type="InterPro" id="IPR001969">
    <property type="entry name" value="Aspartic_peptidase_AS"/>
</dbReference>
<dbReference type="CDD" id="cd05483">
    <property type="entry name" value="retropepsin_like_bacteria"/>
    <property type="match status" value="1"/>
</dbReference>
<dbReference type="Proteomes" id="UP001172630">
    <property type="component" value="Unassembled WGS sequence"/>
</dbReference>
<dbReference type="Gene3D" id="2.40.70.10">
    <property type="entry name" value="Acid Proteases"/>
    <property type="match status" value="1"/>
</dbReference>
<sequence length="175" mass="18305">MLARFLVSAGLIAAVAMQIPALLGTQATTSESSMPVVKVALPQQPIATPTAGYGSVLLPAGAGGHYEGDFKINGRSVHGLIDTGATYVAINESTARRLGISGNDLDYRYTIQTANGPSKVALAKLDRLEIGTIKVRDVDAVVSKDDALNTTLIGMSFLKKLNSYGAENGSLRLTQ</sequence>
<dbReference type="EC" id="3.4.23.-" evidence="2"/>
<dbReference type="GO" id="GO:0006508">
    <property type="term" value="P:proteolysis"/>
    <property type="evidence" value="ECO:0007669"/>
    <property type="project" value="UniProtKB-KW"/>
</dbReference>
<organism evidence="2 3">
    <name type="scientific">Rhizobium calliandrae</name>
    <dbReference type="NCBI Taxonomy" id="1312182"/>
    <lineage>
        <taxon>Bacteria</taxon>
        <taxon>Pseudomonadati</taxon>
        <taxon>Pseudomonadota</taxon>
        <taxon>Alphaproteobacteria</taxon>
        <taxon>Hyphomicrobiales</taxon>
        <taxon>Rhizobiaceae</taxon>
        <taxon>Rhizobium/Agrobacterium group</taxon>
        <taxon>Rhizobium</taxon>
    </lineage>
</organism>
<dbReference type="PROSITE" id="PS00141">
    <property type="entry name" value="ASP_PROTEASE"/>
    <property type="match status" value="1"/>
</dbReference>
<accession>A0ABT7KF97</accession>
<comment type="caution">
    <text evidence="2">The sequence shown here is derived from an EMBL/GenBank/DDBJ whole genome shotgun (WGS) entry which is preliminary data.</text>
</comment>
<dbReference type="GO" id="GO:0008233">
    <property type="term" value="F:peptidase activity"/>
    <property type="evidence" value="ECO:0007669"/>
    <property type="project" value="UniProtKB-KW"/>
</dbReference>
<keyword evidence="2" id="KW-0645">Protease</keyword>
<evidence type="ECO:0000313" key="2">
    <source>
        <dbReference type="EMBL" id="MDL2406685.1"/>
    </source>
</evidence>
<feature type="chain" id="PRO_5045722916" evidence="1">
    <location>
        <begin position="24"/>
        <end position="175"/>
    </location>
</feature>
<proteinExistence type="predicted"/>
<dbReference type="SUPFAM" id="SSF50630">
    <property type="entry name" value="Acid proteases"/>
    <property type="match status" value="1"/>
</dbReference>
<dbReference type="InterPro" id="IPR011969">
    <property type="entry name" value="Clan_AA_Asp_peptidase_C"/>
</dbReference>
<name>A0ABT7KF97_9HYPH</name>
<dbReference type="NCBIfam" id="TIGR02281">
    <property type="entry name" value="clan_AA_DTGA"/>
    <property type="match status" value="1"/>
</dbReference>
<dbReference type="EMBL" id="JARFYN010000015">
    <property type="protein sequence ID" value="MDL2406685.1"/>
    <property type="molecule type" value="Genomic_DNA"/>
</dbReference>
<evidence type="ECO:0000313" key="3">
    <source>
        <dbReference type="Proteomes" id="UP001172630"/>
    </source>
</evidence>
<evidence type="ECO:0000256" key="1">
    <source>
        <dbReference type="SAM" id="SignalP"/>
    </source>
</evidence>
<keyword evidence="1" id="KW-0732">Signal</keyword>
<dbReference type="InterPro" id="IPR034122">
    <property type="entry name" value="Retropepsin-like_bacterial"/>
</dbReference>
<protein>
    <submittedName>
        <fullName evidence="2">TIGR02281 family clan AA aspartic protease</fullName>
        <ecNumber evidence="2">3.4.23.-</ecNumber>
    </submittedName>
</protein>
<feature type="signal peptide" evidence="1">
    <location>
        <begin position="1"/>
        <end position="23"/>
    </location>
</feature>
<keyword evidence="3" id="KW-1185">Reference proteome</keyword>
<gene>
    <name evidence="2" type="ORF">PY650_13635</name>
</gene>
<dbReference type="InterPro" id="IPR021109">
    <property type="entry name" value="Peptidase_aspartic_dom_sf"/>
</dbReference>
<keyword evidence="2" id="KW-0378">Hydrolase</keyword>
<dbReference type="RefSeq" id="WP_285879816.1">
    <property type="nucleotide sequence ID" value="NZ_JARFYN010000015.1"/>
</dbReference>